<dbReference type="SUPFAM" id="SSF56300">
    <property type="entry name" value="Metallo-dependent phosphatases"/>
    <property type="match status" value="1"/>
</dbReference>
<dbReference type="InterPro" id="IPR004843">
    <property type="entry name" value="Calcineurin-like_PHP"/>
</dbReference>
<accession>A0AAE4ATN3</accession>
<protein>
    <submittedName>
        <fullName evidence="3">DNA repair exonuclease SbcCD nuclease subunit</fullName>
    </submittedName>
</protein>
<dbReference type="EMBL" id="JAUSUL010000002">
    <property type="protein sequence ID" value="MDQ0316317.1"/>
    <property type="molecule type" value="Genomic_DNA"/>
</dbReference>
<proteinExistence type="predicted"/>
<dbReference type="InterPro" id="IPR050535">
    <property type="entry name" value="DNA_Repair-Maintenance_Comp"/>
</dbReference>
<dbReference type="GO" id="GO:0004527">
    <property type="term" value="F:exonuclease activity"/>
    <property type="evidence" value="ECO:0007669"/>
    <property type="project" value="UniProtKB-KW"/>
</dbReference>
<sequence>MSAFRFLHTADLHLGSPLRGLAAKDPEVAKVFAQATRGAFEDLVARAIEERVAFVVIAGDVYDGDWKDTSIGLFFARQMARLDQAGIPVFLIRGNHDAESVVTRSITLPDNVRQFSAARPETFEIDDLKVALHGRSFPDRAVPENYAVAYPDPTPGRFNIGVLHTSCDGRPPHAVYAPCSVQDLQLRGYDYWALGHVHEQEIVSREPWIVFPGNLQGRSVRECGPKGAMLVEVEDGRVGSVEPVVFDRARWESLEVDVSGVETETDALRAVEAVFEPAADRAEHRPMAVRVTLTGTTPLHAGWRGDHARIADEVQAALQRRHGDAWLEKLKLATHGPGVPAGSAASDLAQLDLAAVLAGIETEEGVRAKAAEVLAEIGRKMPAGVDDIDAPRADDLDQLLAEARDLVLGRADGG</sequence>
<evidence type="ECO:0000313" key="4">
    <source>
        <dbReference type="Proteomes" id="UP001229244"/>
    </source>
</evidence>
<keyword evidence="4" id="KW-1185">Reference proteome</keyword>
<dbReference type="Pfam" id="PF00149">
    <property type="entry name" value="Metallophos"/>
    <property type="match status" value="1"/>
</dbReference>
<gene>
    <name evidence="3" type="ORF">J2S73_002774</name>
</gene>
<dbReference type="Gene3D" id="3.60.21.10">
    <property type="match status" value="1"/>
</dbReference>
<evidence type="ECO:0000313" key="3">
    <source>
        <dbReference type="EMBL" id="MDQ0316317.1"/>
    </source>
</evidence>
<organism evidence="3 4">
    <name type="scientific">Amorphus orientalis</name>
    <dbReference type="NCBI Taxonomy" id="649198"/>
    <lineage>
        <taxon>Bacteria</taxon>
        <taxon>Pseudomonadati</taxon>
        <taxon>Pseudomonadota</taxon>
        <taxon>Alphaproteobacteria</taxon>
        <taxon>Hyphomicrobiales</taxon>
        <taxon>Amorphaceae</taxon>
        <taxon>Amorphus</taxon>
    </lineage>
</organism>
<reference evidence="3" key="1">
    <citation type="submission" date="2023-07" db="EMBL/GenBank/DDBJ databases">
        <title>Genomic Encyclopedia of Type Strains, Phase IV (KMG-IV): sequencing the most valuable type-strain genomes for metagenomic binning, comparative biology and taxonomic classification.</title>
        <authorList>
            <person name="Goeker M."/>
        </authorList>
    </citation>
    <scope>NUCLEOTIDE SEQUENCE</scope>
    <source>
        <strain evidence="3">DSM 21202</strain>
    </source>
</reference>
<dbReference type="InterPro" id="IPR014576">
    <property type="entry name" value="Pesterase_YhaO"/>
</dbReference>
<name>A0AAE4ATN3_9HYPH</name>
<evidence type="ECO:0000256" key="1">
    <source>
        <dbReference type="ARBA" id="ARBA00022801"/>
    </source>
</evidence>
<keyword evidence="3" id="KW-0540">Nuclease</keyword>
<keyword evidence="1" id="KW-0378">Hydrolase</keyword>
<dbReference type="CDD" id="cd00840">
    <property type="entry name" value="MPP_Mre11_N"/>
    <property type="match status" value="1"/>
</dbReference>
<evidence type="ECO:0000259" key="2">
    <source>
        <dbReference type="Pfam" id="PF00149"/>
    </source>
</evidence>
<dbReference type="PIRSF" id="PIRSF033091">
    <property type="entry name" value="Pesterase_YhaO"/>
    <property type="match status" value="1"/>
</dbReference>
<dbReference type="Proteomes" id="UP001229244">
    <property type="component" value="Unassembled WGS sequence"/>
</dbReference>
<dbReference type="PANTHER" id="PTHR30337">
    <property type="entry name" value="COMPONENT OF ATP-DEPENDENT DSDNA EXONUCLEASE"/>
    <property type="match status" value="1"/>
</dbReference>
<dbReference type="PANTHER" id="PTHR30337:SF7">
    <property type="entry name" value="PHOSPHOESTERASE"/>
    <property type="match status" value="1"/>
</dbReference>
<feature type="domain" description="Calcineurin-like phosphoesterase" evidence="2">
    <location>
        <begin position="4"/>
        <end position="199"/>
    </location>
</feature>
<comment type="caution">
    <text evidence="3">The sequence shown here is derived from an EMBL/GenBank/DDBJ whole genome shotgun (WGS) entry which is preliminary data.</text>
</comment>
<dbReference type="AlphaFoldDB" id="A0AAE4ATN3"/>
<dbReference type="InterPro" id="IPR041796">
    <property type="entry name" value="Mre11_N"/>
</dbReference>
<dbReference type="InterPro" id="IPR029052">
    <property type="entry name" value="Metallo-depent_PP-like"/>
</dbReference>
<keyword evidence="3" id="KW-0269">Exonuclease</keyword>
<dbReference type="RefSeq" id="WP_306886142.1">
    <property type="nucleotide sequence ID" value="NZ_JAUSUL010000002.1"/>
</dbReference>